<dbReference type="Proteomes" id="UP001499854">
    <property type="component" value="Unassembled WGS sequence"/>
</dbReference>
<evidence type="ECO:0000256" key="3">
    <source>
        <dbReference type="ARBA" id="ARBA00022833"/>
    </source>
</evidence>
<dbReference type="PROSITE" id="PS00059">
    <property type="entry name" value="ADH_ZINC"/>
    <property type="match status" value="1"/>
</dbReference>
<dbReference type="SMART" id="SM00829">
    <property type="entry name" value="PKS_ER"/>
    <property type="match status" value="1"/>
</dbReference>
<evidence type="ECO:0000313" key="9">
    <source>
        <dbReference type="Proteomes" id="UP001499854"/>
    </source>
</evidence>
<dbReference type="InterPro" id="IPR013154">
    <property type="entry name" value="ADH-like_N"/>
</dbReference>
<dbReference type="PANTHER" id="PTHR43880:SF12">
    <property type="entry name" value="ALCOHOL DEHYDROGENASE CLASS-3"/>
    <property type="match status" value="1"/>
</dbReference>
<dbReference type="EMBL" id="BAAAQM010000021">
    <property type="protein sequence ID" value="GAA1975296.1"/>
    <property type="molecule type" value="Genomic_DNA"/>
</dbReference>
<dbReference type="SUPFAM" id="SSF51735">
    <property type="entry name" value="NAD(P)-binding Rossmann-fold domains"/>
    <property type="match status" value="1"/>
</dbReference>
<keyword evidence="3 6" id="KW-0862">Zinc</keyword>
<evidence type="ECO:0000259" key="7">
    <source>
        <dbReference type="SMART" id="SM00829"/>
    </source>
</evidence>
<comment type="cofactor">
    <cofactor evidence="6">
        <name>Zn(2+)</name>
        <dbReference type="ChEBI" id="CHEBI:29105"/>
    </cofactor>
</comment>
<proteinExistence type="inferred from homology"/>
<feature type="domain" description="Enoyl reductase (ER)" evidence="7">
    <location>
        <begin position="4"/>
        <end position="357"/>
    </location>
</feature>
<dbReference type="CDD" id="cd08279">
    <property type="entry name" value="Zn_ADH_class_III"/>
    <property type="match status" value="1"/>
</dbReference>
<dbReference type="Pfam" id="PF00107">
    <property type="entry name" value="ADH_zinc_N"/>
    <property type="match status" value="1"/>
</dbReference>
<evidence type="ECO:0000256" key="6">
    <source>
        <dbReference type="RuleBase" id="RU361277"/>
    </source>
</evidence>
<gene>
    <name evidence="8" type="ORF">GCM10009838_39310</name>
</gene>
<evidence type="ECO:0000256" key="4">
    <source>
        <dbReference type="ARBA" id="ARBA00023002"/>
    </source>
</evidence>
<sequence>MRAAVFENGKLEVVEGVEVRGPRADEVVVRIGAAGLCHSDLSVVNGTIPFPGPAVLGHEGAGVVEEAGAAVTRVRPGDHVCLTTINHCGVCPACSAGRPTMCRATFGKMSRPFTRTAADGTVEKLASFANASVFTERVVVKEVQAVPIPADVPMASAALIGCGVLTGVGAVLNRAKVGIGETVVVIGVGGIGLNAIQGARIARAGRIVAVDTNPRKEEVARRFGATDFVDPSGGDVVALVKDLLPQGADYVFECVGHPALIRAATDLLGWSGAAVLLGVPRSDAEASFLVSGMYMDKTIMGCRYGTSHPQFDVTRYVDLYRTGELLLDELVTKTYPLEHIHEAIHDLESGSLARGVLLL</sequence>
<accession>A0ABN2RUT8</accession>
<evidence type="ECO:0000313" key="8">
    <source>
        <dbReference type="EMBL" id="GAA1975296.1"/>
    </source>
</evidence>
<comment type="similarity">
    <text evidence="1 6">Belongs to the zinc-containing alcohol dehydrogenase family.</text>
</comment>
<dbReference type="Pfam" id="PF08240">
    <property type="entry name" value="ADH_N"/>
    <property type="match status" value="1"/>
</dbReference>
<dbReference type="InterPro" id="IPR011032">
    <property type="entry name" value="GroES-like_sf"/>
</dbReference>
<evidence type="ECO:0000256" key="1">
    <source>
        <dbReference type="ARBA" id="ARBA00008072"/>
    </source>
</evidence>
<keyword evidence="5" id="KW-0520">NAD</keyword>
<keyword evidence="2 6" id="KW-0479">Metal-binding</keyword>
<evidence type="ECO:0000256" key="5">
    <source>
        <dbReference type="ARBA" id="ARBA00023027"/>
    </source>
</evidence>
<dbReference type="InterPro" id="IPR020843">
    <property type="entry name" value="ER"/>
</dbReference>
<organism evidence="8 9">
    <name type="scientific">Catenulispora subtropica</name>
    <dbReference type="NCBI Taxonomy" id="450798"/>
    <lineage>
        <taxon>Bacteria</taxon>
        <taxon>Bacillati</taxon>
        <taxon>Actinomycetota</taxon>
        <taxon>Actinomycetes</taxon>
        <taxon>Catenulisporales</taxon>
        <taxon>Catenulisporaceae</taxon>
        <taxon>Catenulispora</taxon>
    </lineage>
</organism>
<dbReference type="PANTHER" id="PTHR43880">
    <property type="entry name" value="ALCOHOL DEHYDROGENASE"/>
    <property type="match status" value="1"/>
</dbReference>
<dbReference type="RefSeq" id="WP_344658511.1">
    <property type="nucleotide sequence ID" value="NZ_BAAAQM010000021.1"/>
</dbReference>
<protein>
    <submittedName>
        <fullName evidence="8">Zn-dependent alcohol dehydrogenase</fullName>
    </submittedName>
</protein>
<dbReference type="InterPro" id="IPR002328">
    <property type="entry name" value="ADH_Zn_CS"/>
</dbReference>
<dbReference type="InterPro" id="IPR036291">
    <property type="entry name" value="NAD(P)-bd_dom_sf"/>
</dbReference>
<name>A0ABN2RUT8_9ACTN</name>
<keyword evidence="4" id="KW-0560">Oxidoreductase</keyword>
<dbReference type="SUPFAM" id="SSF50129">
    <property type="entry name" value="GroES-like"/>
    <property type="match status" value="2"/>
</dbReference>
<keyword evidence="9" id="KW-1185">Reference proteome</keyword>
<reference evidence="8 9" key="1">
    <citation type="journal article" date="2019" name="Int. J. Syst. Evol. Microbiol.">
        <title>The Global Catalogue of Microorganisms (GCM) 10K type strain sequencing project: providing services to taxonomists for standard genome sequencing and annotation.</title>
        <authorList>
            <consortium name="The Broad Institute Genomics Platform"/>
            <consortium name="The Broad Institute Genome Sequencing Center for Infectious Disease"/>
            <person name="Wu L."/>
            <person name="Ma J."/>
        </authorList>
    </citation>
    <scope>NUCLEOTIDE SEQUENCE [LARGE SCALE GENOMIC DNA]</scope>
    <source>
        <strain evidence="8 9">JCM 16013</strain>
    </source>
</reference>
<dbReference type="InterPro" id="IPR013149">
    <property type="entry name" value="ADH-like_C"/>
</dbReference>
<dbReference type="Gene3D" id="3.40.50.720">
    <property type="entry name" value="NAD(P)-binding Rossmann-like Domain"/>
    <property type="match status" value="1"/>
</dbReference>
<evidence type="ECO:0000256" key="2">
    <source>
        <dbReference type="ARBA" id="ARBA00022723"/>
    </source>
</evidence>
<dbReference type="Gene3D" id="3.90.180.10">
    <property type="entry name" value="Medium-chain alcohol dehydrogenases, catalytic domain"/>
    <property type="match status" value="1"/>
</dbReference>
<comment type="caution">
    <text evidence="8">The sequence shown here is derived from an EMBL/GenBank/DDBJ whole genome shotgun (WGS) entry which is preliminary data.</text>
</comment>